<organism evidence="1 2">
    <name type="scientific">Piloderma croceum (strain F 1598)</name>
    <dbReference type="NCBI Taxonomy" id="765440"/>
    <lineage>
        <taxon>Eukaryota</taxon>
        <taxon>Fungi</taxon>
        <taxon>Dikarya</taxon>
        <taxon>Basidiomycota</taxon>
        <taxon>Agaricomycotina</taxon>
        <taxon>Agaricomycetes</taxon>
        <taxon>Agaricomycetidae</taxon>
        <taxon>Atheliales</taxon>
        <taxon>Atheliaceae</taxon>
        <taxon>Piloderma</taxon>
    </lineage>
</organism>
<evidence type="ECO:0000313" key="1">
    <source>
        <dbReference type="EMBL" id="KIM81013.1"/>
    </source>
</evidence>
<dbReference type="EMBL" id="KN833001">
    <property type="protein sequence ID" value="KIM81013.1"/>
    <property type="molecule type" value="Genomic_DNA"/>
</dbReference>
<dbReference type="AlphaFoldDB" id="A0A0C3B461"/>
<proteinExistence type="predicted"/>
<dbReference type="HOGENOM" id="CLU_2334410_0_0_1"/>
<name>A0A0C3B461_PILCF</name>
<sequence>MSSPNSDLTPYSGNCHCGAVTFTVQTSSLLDDKVDATVPSAAAMATCISTRNEQRLISMLDMTIWSHTSLATSRGLTNSARLVAVACWLISRGKTYWP</sequence>
<evidence type="ECO:0008006" key="3">
    <source>
        <dbReference type="Google" id="ProtNLM"/>
    </source>
</evidence>
<reference evidence="2" key="2">
    <citation type="submission" date="2015-01" db="EMBL/GenBank/DDBJ databases">
        <title>Evolutionary Origins and Diversification of the Mycorrhizal Mutualists.</title>
        <authorList>
            <consortium name="DOE Joint Genome Institute"/>
            <consortium name="Mycorrhizal Genomics Consortium"/>
            <person name="Kohler A."/>
            <person name="Kuo A."/>
            <person name="Nagy L.G."/>
            <person name="Floudas D."/>
            <person name="Copeland A."/>
            <person name="Barry K.W."/>
            <person name="Cichocki N."/>
            <person name="Veneault-Fourrey C."/>
            <person name="LaButti K."/>
            <person name="Lindquist E.A."/>
            <person name="Lipzen A."/>
            <person name="Lundell T."/>
            <person name="Morin E."/>
            <person name="Murat C."/>
            <person name="Riley R."/>
            <person name="Ohm R."/>
            <person name="Sun H."/>
            <person name="Tunlid A."/>
            <person name="Henrissat B."/>
            <person name="Grigoriev I.V."/>
            <person name="Hibbett D.S."/>
            <person name="Martin F."/>
        </authorList>
    </citation>
    <scope>NUCLEOTIDE SEQUENCE [LARGE SCALE GENOMIC DNA]</scope>
    <source>
        <strain evidence="2">F 1598</strain>
    </source>
</reference>
<reference evidence="1 2" key="1">
    <citation type="submission" date="2014-04" db="EMBL/GenBank/DDBJ databases">
        <authorList>
            <consortium name="DOE Joint Genome Institute"/>
            <person name="Kuo A."/>
            <person name="Tarkka M."/>
            <person name="Buscot F."/>
            <person name="Kohler A."/>
            <person name="Nagy L.G."/>
            <person name="Floudas D."/>
            <person name="Copeland A."/>
            <person name="Barry K.W."/>
            <person name="Cichocki N."/>
            <person name="Veneault-Fourrey C."/>
            <person name="LaButti K."/>
            <person name="Lindquist E.A."/>
            <person name="Lipzen A."/>
            <person name="Lundell T."/>
            <person name="Morin E."/>
            <person name="Murat C."/>
            <person name="Sun H."/>
            <person name="Tunlid A."/>
            <person name="Henrissat B."/>
            <person name="Grigoriev I.V."/>
            <person name="Hibbett D.S."/>
            <person name="Martin F."/>
            <person name="Nordberg H.P."/>
            <person name="Cantor M.N."/>
            <person name="Hua S.X."/>
        </authorList>
    </citation>
    <scope>NUCLEOTIDE SEQUENCE [LARGE SCALE GENOMIC DNA]</scope>
    <source>
        <strain evidence="1 2">F 1598</strain>
    </source>
</reference>
<dbReference type="Proteomes" id="UP000054166">
    <property type="component" value="Unassembled WGS sequence"/>
</dbReference>
<dbReference type="InParanoid" id="A0A0C3B461"/>
<keyword evidence="2" id="KW-1185">Reference proteome</keyword>
<protein>
    <recommendedName>
        <fullName evidence="3">CENP-V/GFA domain-containing protein</fullName>
    </recommendedName>
</protein>
<gene>
    <name evidence="1" type="ORF">PILCRDRAFT_821851</name>
</gene>
<evidence type="ECO:0000313" key="2">
    <source>
        <dbReference type="Proteomes" id="UP000054166"/>
    </source>
</evidence>
<accession>A0A0C3B461</accession>